<keyword evidence="4" id="KW-1185">Reference proteome</keyword>
<dbReference type="Proteomes" id="UP000091820">
    <property type="component" value="Unassembled WGS sequence"/>
</dbReference>
<organism evidence="3 4">
    <name type="scientific">Glossina brevipalpis</name>
    <dbReference type="NCBI Taxonomy" id="37001"/>
    <lineage>
        <taxon>Eukaryota</taxon>
        <taxon>Metazoa</taxon>
        <taxon>Ecdysozoa</taxon>
        <taxon>Arthropoda</taxon>
        <taxon>Hexapoda</taxon>
        <taxon>Insecta</taxon>
        <taxon>Pterygota</taxon>
        <taxon>Neoptera</taxon>
        <taxon>Endopterygota</taxon>
        <taxon>Diptera</taxon>
        <taxon>Brachycera</taxon>
        <taxon>Muscomorpha</taxon>
        <taxon>Hippoboscoidea</taxon>
        <taxon>Glossinidae</taxon>
        <taxon>Glossina</taxon>
    </lineage>
</organism>
<feature type="region of interest" description="Disordered" evidence="1">
    <location>
        <begin position="32"/>
        <end position="53"/>
    </location>
</feature>
<keyword evidence="2" id="KW-0812">Transmembrane</keyword>
<evidence type="ECO:0008006" key="5">
    <source>
        <dbReference type="Google" id="ProtNLM"/>
    </source>
</evidence>
<evidence type="ECO:0000256" key="1">
    <source>
        <dbReference type="SAM" id="MobiDB-lite"/>
    </source>
</evidence>
<reference evidence="4" key="1">
    <citation type="submission" date="2014-03" db="EMBL/GenBank/DDBJ databases">
        <authorList>
            <person name="Aksoy S."/>
            <person name="Warren W."/>
            <person name="Wilson R.K."/>
        </authorList>
    </citation>
    <scope>NUCLEOTIDE SEQUENCE [LARGE SCALE GENOMIC DNA]</scope>
    <source>
        <strain evidence="4">IAEA</strain>
    </source>
</reference>
<dbReference type="EnsemblMetazoa" id="GBRI007323-RA">
    <property type="protein sequence ID" value="GBRI007323-PA"/>
    <property type="gene ID" value="GBRI007323"/>
</dbReference>
<protein>
    <recommendedName>
        <fullName evidence="5">Transmembrane protein</fullName>
    </recommendedName>
</protein>
<name>A0A1A9W5V5_9MUSC</name>
<evidence type="ECO:0000256" key="2">
    <source>
        <dbReference type="SAM" id="Phobius"/>
    </source>
</evidence>
<feature type="transmembrane region" description="Helical" evidence="2">
    <location>
        <begin position="58"/>
        <end position="84"/>
    </location>
</feature>
<reference evidence="3" key="2">
    <citation type="submission" date="2020-05" db="UniProtKB">
        <authorList>
            <consortium name="EnsemblMetazoa"/>
        </authorList>
    </citation>
    <scope>IDENTIFICATION</scope>
    <source>
        <strain evidence="3">IAEA</strain>
    </source>
</reference>
<dbReference type="AlphaFoldDB" id="A0A1A9W5V5"/>
<keyword evidence="2" id="KW-1133">Transmembrane helix</keyword>
<keyword evidence="2" id="KW-0472">Membrane</keyword>
<dbReference type="VEuPathDB" id="VectorBase:GBRI007323"/>
<proteinExistence type="predicted"/>
<sequence length="155" mass="17085">MNIKRTETNLLISNHMVLCFCISSIEAWNSSSSISSSRSSSISSSSNSRSNSSSNSKVVAVVLVVVGAVVLVVAVIVVVIVVVIHKMGLYNKFIFSFITFYKHTLHPDPSKASTNVISLKECDAIVEISSDIQDQHLQEYHDTLTVDNKAWFYDL</sequence>
<evidence type="ECO:0000313" key="4">
    <source>
        <dbReference type="Proteomes" id="UP000091820"/>
    </source>
</evidence>
<accession>A0A1A9W5V5</accession>
<evidence type="ECO:0000313" key="3">
    <source>
        <dbReference type="EnsemblMetazoa" id="GBRI007323-PA"/>
    </source>
</evidence>